<accession>Q6E6F7</accession>
<dbReference type="InterPro" id="IPR000504">
    <property type="entry name" value="RRM_dom"/>
</dbReference>
<dbReference type="SMART" id="SM00360">
    <property type="entry name" value="RRM"/>
    <property type="match status" value="2"/>
</dbReference>
<dbReference type="PROSITE" id="PS50102">
    <property type="entry name" value="RRM"/>
    <property type="match status" value="1"/>
</dbReference>
<protein>
    <submittedName>
        <fullName evidence="4">U1 small ribonucleoprotein</fullName>
    </submittedName>
</protein>
<dbReference type="GO" id="GO:0003723">
    <property type="term" value="F:RNA binding"/>
    <property type="evidence" value="ECO:0007669"/>
    <property type="project" value="UniProtKB-UniRule"/>
</dbReference>
<sequence>MNNRPCRTLYFQNLNEKMNKSELARRLKMLVSRYAYVVDVTIWNTMRLRGQAFVTFKTTDDAAKIKSILDNFFFLGTSMKIHFAKKVSRRYKTKQELVFRPTKTLVIQKLGNNISSAVLEAVFKDEKGVIRIRHVPVKKIALIDFIDKNLCEACFRKYLEDGVCINGEKYVLETL</sequence>
<evidence type="ECO:0000259" key="3">
    <source>
        <dbReference type="PROSITE" id="PS50102"/>
    </source>
</evidence>
<evidence type="ECO:0000313" key="4">
    <source>
        <dbReference type="EMBL" id="AAT12330.1"/>
    </source>
</evidence>
<dbReference type="EMBL" id="AY548893">
    <property type="protein sequence ID" value="AAT12330.1"/>
    <property type="molecule type" value="Genomic_DNA"/>
</dbReference>
<evidence type="ECO:0000256" key="1">
    <source>
        <dbReference type="ARBA" id="ARBA00022884"/>
    </source>
</evidence>
<dbReference type="Pfam" id="PF00076">
    <property type="entry name" value="RRM_1"/>
    <property type="match status" value="1"/>
</dbReference>
<name>Q6E6F7_ANTLO</name>
<proteinExistence type="predicted"/>
<keyword evidence="1 2" id="KW-0694">RNA-binding</keyword>
<dbReference type="SUPFAM" id="SSF54928">
    <property type="entry name" value="RNA-binding domain, RBD"/>
    <property type="match status" value="1"/>
</dbReference>
<dbReference type="InterPro" id="IPR035979">
    <property type="entry name" value="RBD_domain_sf"/>
</dbReference>
<dbReference type="PANTHER" id="PTHR23189">
    <property type="entry name" value="RNA RECOGNITION MOTIF-CONTAINING"/>
    <property type="match status" value="1"/>
</dbReference>
<keyword evidence="4" id="KW-0687">Ribonucleoprotein</keyword>
<reference evidence="4" key="1">
    <citation type="journal article" date="2004" name="Curr. Biol.">
        <title>Genome compaction and stability in microsporidian intracellular parasites.</title>
        <authorList>
            <person name="Slamovits C.H."/>
            <person name="Fast N.M."/>
            <person name="Law J.S."/>
            <person name="Keeling P.J."/>
        </authorList>
    </citation>
    <scope>NUCLEOTIDE SEQUENCE</scope>
</reference>
<dbReference type="Gene3D" id="3.30.70.330">
    <property type="match status" value="1"/>
</dbReference>
<evidence type="ECO:0000256" key="2">
    <source>
        <dbReference type="PROSITE-ProRule" id="PRU00176"/>
    </source>
</evidence>
<dbReference type="GO" id="GO:1990904">
    <property type="term" value="C:ribonucleoprotein complex"/>
    <property type="evidence" value="ECO:0007669"/>
    <property type="project" value="UniProtKB-KW"/>
</dbReference>
<dbReference type="InterPro" id="IPR012677">
    <property type="entry name" value="Nucleotide-bd_a/b_plait_sf"/>
</dbReference>
<feature type="domain" description="RRM" evidence="3">
    <location>
        <begin position="7"/>
        <end position="86"/>
    </location>
</feature>
<dbReference type="AlphaFoldDB" id="Q6E6F7"/>
<organism evidence="4">
    <name type="scientific">Antonospora locustae</name>
    <name type="common">Microsporidian parasite</name>
    <name type="synonym">Nosema locustae</name>
    <dbReference type="NCBI Taxonomy" id="278021"/>
    <lineage>
        <taxon>Eukaryota</taxon>
        <taxon>Fungi</taxon>
        <taxon>Fungi incertae sedis</taxon>
        <taxon>Microsporidia</taxon>
        <taxon>Antonospora</taxon>
    </lineage>
</organism>